<organism evidence="3 4">
    <name type="scientific">Gordonia rubripertincta</name>
    <name type="common">Rhodococcus corallinus</name>
    <dbReference type="NCBI Taxonomy" id="36822"/>
    <lineage>
        <taxon>Bacteria</taxon>
        <taxon>Bacillati</taxon>
        <taxon>Actinomycetota</taxon>
        <taxon>Actinomycetes</taxon>
        <taxon>Mycobacteriales</taxon>
        <taxon>Gordoniaceae</taxon>
        <taxon>Gordonia</taxon>
    </lineage>
</organism>
<dbReference type="InterPro" id="IPR011335">
    <property type="entry name" value="Restrct_endonuc-II-like"/>
</dbReference>
<evidence type="ECO:0000313" key="3">
    <source>
        <dbReference type="EMBL" id="MBM7277273.1"/>
    </source>
</evidence>
<dbReference type="AlphaFoldDB" id="A0AAW4G2H5"/>
<dbReference type="KEGG" id="gru:GCWB2_07515"/>
<dbReference type="Pfam" id="PF13338">
    <property type="entry name" value="AbiEi_4"/>
    <property type="match status" value="1"/>
</dbReference>
<dbReference type="RefSeq" id="WP_119031690.1">
    <property type="nucleotide sequence ID" value="NZ_CP022580.1"/>
</dbReference>
<gene>
    <name evidence="3" type="ORF">JTZ10_05820</name>
</gene>
<reference evidence="3" key="1">
    <citation type="submission" date="2021-02" db="EMBL/GenBank/DDBJ databases">
        <title>Taxonomy, biology and ecology of Rhodococcus bacteria occurring in California pistachio and other woody hosts as revealed by genome sequence analyses.</title>
        <authorList>
            <person name="Riely B."/>
            <person name="Gai Y."/>
        </authorList>
    </citation>
    <scope>NUCLEOTIDE SEQUENCE</scope>
    <source>
        <strain evidence="3">BP-295</strain>
    </source>
</reference>
<evidence type="ECO:0000259" key="1">
    <source>
        <dbReference type="Pfam" id="PF04480"/>
    </source>
</evidence>
<feature type="domain" description="DUF559" evidence="1">
    <location>
        <begin position="215"/>
        <end position="287"/>
    </location>
</feature>
<evidence type="ECO:0000259" key="2">
    <source>
        <dbReference type="Pfam" id="PF13338"/>
    </source>
</evidence>
<accession>A0AAW4G2H5</accession>
<dbReference type="EMBL" id="JAFFGU010000002">
    <property type="protein sequence ID" value="MBM7277273.1"/>
    <property type="molecule type" value="Genomic_DNA"/>
</dbReference>
<sequence>MTIPTALRTLALAHDGVVTVGDARERGLSNGAIARRVKSGEWVREAHGIYRLADHPVTNRTRIRIATLSVSHDAVLSGMAAAWWHGVVTKPPAVVTVTGPKSWKRATVKGRKVVRRTLDDADVVDHKGLRVTALPLSVLEGAVEGNMDVLDRALQREKVTVDALVETFQRRRKCKGAAEMAKMLVLVGSGARSAAERLAVDAFEQHGITGWIANHPAAGYVIDFAFESGKVAVEIDGMAYHRDAEVFRSDRKRRNTLIAAGWTVLNFTWADLVEQPGYVAAQVKYALRQNQSAS</sequence>
<dbReference type="Proteomes" id="UP001195196">
    <property type="component" value="Unassembled WGS sequence"/>
</dbReference>
<dbReference type="SUPFAM" id="SSF52980">
    <property type="entry name" value="Restriction endonuclease-like"/>
    <property type="match status" value="1"/>
</dbReference>
<comment type="caution">
    <text evidence="3">The sequence shown here is derived from an EMBL/GenBank/DDBJ whole genome shotgun (WGS) entry which is preliminary data.</text>
</comment>
<proteinExistence type="predicted"/>
<feature type="domain" description="AbiEi antitoxin N-terminal" evidence="2">
    <location>
        <begin position="7"/>
        <end position="53"/>
    </location>
</feature>
<dbReference type="Pfam" id="PF04480">
    <property type="entry name" value="DUF559"/>
    <property type="match status" value="1"/>
</dbReference>
<dbReference type="InterPro" id="IPR007569">
    <property type="entry name" value="DUF559"/>
</dbReference>
<protein>
    <submittedName>
        <fullName evidence="3">Type IV toxin-antitoxin system AbiEi family antitoxin domain-containing protein</fullName>
    </submittedName>
</protein>
<evidence type="ECO:0000313" key="4">
    <source>
        <dbReference type="Proteomes" id="UP001195196"/>
    </source>
</evidence>
<dbReference type="InterPro" id="IPR025159">
    <property type="entry name" value="AbiEi_N"/>
</dbReference>
<dbReference type="Gene3D" id="3.40.960.10">
    <property type="entry name" value="VSR Endonuclease"/>
    <property type="match status" value="1"/>
</dbReference>
<name>A0AAW4G2H5_GORRU</name>